<feature type="region of interest" description="Disordered" evidence="1">
    <location>
        <begin position="46"/>
        <end position="80"/>
    </location>
</feature>
<proteinExistence type="predicted"/>
<dbReference type="NCBIfam" id="TIGR02283">
    <property type="entry name" value="MltB_2"/>
    <property type="match status" value="1"/>
</dbReference>
<dbReference type="Pfam" id="PF13406">
    <property type="entry name" value="SLT_2"/>
    <property type="match status" value="1"/>
</dbReference>
<dbReference type="AlphaFoldDB" id="Q3SND4"/>
<dbReference type="InterPro" id="IPR043426">
    <property type="entry name" value="MltB-like"/>
</dbReference>
<dbReference type="Gene3D" id="1.10.101.10">
    <property type="entry name" value="PGBD-like superfamily/PGBD"/>
    <property type="match status" value="1"/>
</dbReference>
<keyword evidence="2" id="KW-0732">Signal</keyword>
<dbReference type="FunFam" id="1.10.8.350:FF:000001">
    <property type="entry name" value="Lytic murein transglycosylase B"/>
    <property type="match status" value="1"/>
</dbReference>
<dbReference type="PANTHER" id="PTHR30163:SF8">
    <property type="entry name" value="LYTIC MUREIN TRANSGLYCOSYLASE"/>
    <property type="match status" value="1"/>
</dbReference>
<evidence type="ECO:0000259" key="3">
    <source>
        <dbReference type="Pfam" id="PF01471"/>
    </source>
</evidence>
<evidence type="ECO:0000313" key="5">
    <source>
        <dbReference type="EMBL" id="ABA06207.1"/>
    </source>
</evidence>
<dbReference type="Proteomes" id="UP000002531">
    <property type="component" value="Chromosome"/>
</dbReference>
<accession>Q3SND4</accession>
<dbReference type="InterPro" id="IPR002477">
    <property type="entry name" value="Peptidoglycan-bd-like"/>
</dbReference>
<dbReference type="Pfam" id="PF01471">
    <property type="entry name" value="PG_binding_1"/>
    <property type="match status" value="1"/>
</dbReference>
<name>Q3SND4_NITWN</name>
<evidence type="ECO:0000313" key="6">
    <source>
        <dbReference type="Proteomes" id="UP000002531"/>
    </source>
</evidence>
<sequence>MRGTGMAAVVALAVLAPPGEARAQASNGNGIQGFLDNIFTGSIANDGQSASLAPRGGSEQTPSPPKRPASSAATAWSGEDGASGHPLMTAAAIRQAAANFSNCVAAMWPDAARRHITRENFERFTAGLSPDLRIMDLMDSQPEFTKAIWDYLDILVKDARLARGREILATYKPQFDAVEKAYGVDRYAIAAIWGIESNYSTQMGDRSVLQSTATLACVGRRQKYFRDEFLAALEILNRGDLRPEQLRGSWAGAFGPTQFMPTAFKRYAVDGDGDGRRDVVDNPADLIASTANNLKKDGWQTGRTWGYEVVVPNDFNYMLADRAKAMTLAQWEQLGIRRAGNKAFPYSADRAYLLAPAGAGGPGFLMLQNFRVFMKYNPAEAYALAIGHFADRLRGGSPFVQPWPRQERVLSRAERLELQQLLARRGFYRGTPDGQIGSRTREALRGFQASVGAPADGFASSDVLERLRRR</sequence>
<feature type="chain" id="PRO_5004229105" evidence="2">
    <location>
        <begin position="24"/>
        <end position="470"/>
    </location>
</feature>
<dbReference type="eggNOG" id="COG2951">
    <property type="taxonomic scope" value="Bacteria"/>
</dbReference>
<reference evidence="5 6" key="1">
    <citation type="journal article" date="2006" name="Appl. Environ. Microbiol.">
        <title>Genome sequence of the chemolithoautotrophic nitrite-oxidizing bacterium Nitrobacter winogradskyi Nb-255.</title>
        <authorList>
            <person name="Starkenburg S.R."/>
            <person name="Chain P.S."/>
            <person name="Sayavedra-Soto L.A."/>
            <person name="Hauser L."/>
            <person name="Land M.L."/>
            <person name="Larimer F.W."/>
            <person name="Malfatti S.A."/>
            <person name="Klotz M.G."/>
            <person name="Bottomley P.J."/>
            <person name="Arp D.J."/>
            <person name="Hickey W.J."/>
        </authorList>
    </citation>
    <scope>NUCLEOTIDE SEQUENCE [LARGE SCALE GENOMIC DNA]</scope>
    <source>
        <strain evidence="6">ATCC 25391 / DSM 10237 / CIP 104748 / NCIMB 11846 / Nb-255</strain>
    </source>
</reference>
<evidence type="ECO:0000256" key="1">
    <source>
        <dbReference type="SAM" id="MobiDB-lite"/>
    </source>
</evidence>
<dbReference type="Gene3D" id="1.10.530.10">
    <property type="match status" value="1"/>
</dbReference>
<organism evidence="5 6">
    <name type="scientific">Nitrobacter winogradskyi (strain ATCC 25391 / DSM 10237 / CIP 104748 / NCIMB 11846 / Nb-255)</name>
    <dbReference type="NCBI Taxonomy" id="323098"/>
    <lineage>
        <taxon>Bacteria</taxon>
        <taxon>Pseudomonadati</taxon>
        <taxon>Pseudomonadota</taxon>
        <taxon>Alphaproteobacteria</taxon>
        <taxon>Hyphomicrobiales</taxon>
        <taxon>Nitrobacteraceae</taxon>
        <taxon>Nitrobacter</taxon>
    </lineage>
</organism>
<dbReference type="GO" id="GO:0008933">
    <property type="term" value="F:peptidoglycan lytic transglycosylase activity"/>
    <property type="evidence" value="ECO:0007669"/>
    <property type="project" value="TreeGrafter"/>
</dbReference>
<gene>
    <name evidence="5" type="ordered locus">Nwi_2957</name>
</gene>
<dbReference type="InterPro" id="IPR036365">
    <property type="entry name" value="PGBD-like_sf"/>
</dbReference>
<keyword evidence="6" id="KW-1185">Reference proteome</keyword>
<dbReference type="SUPFAM" id="SSF53955">
    <property type="entry name" value="Lysozyme-like"/>
    <property type="match status" value="1"/>
</dbReference>
<dbReference type="InterPro" id="IPR011970">
    <property type="entry name" value="MltB_2"/>
</dbReference>
<dbReference type="Gene3D" id="1.10.8.350">
    <property type="entry name" value="Bacterial muramidase"/>
    <property type="match status" value="1"/>
</dbReference>
<protein>
    <submittedName>
        <fullName evidence="5">Lytic murein transglycosylase</fullName>
    </submittedName>
</protein>
<dbReference type="CAZy" id="GH103">
    <property type="family name" value="Glycoside Hydrolase Family 103"/>
</dbReference>
<dbReference type="InterPro" id="IPR031304">
    <property type="entry name" value="SLT_2"/>
</dbReference>
<dbReference type="GO" id="GO:0009253">
    <property type="term" value="P:peptidoglycan catabolic process"/>
    <property type="evidence" value="ECO:0007669"/>
    <property type="project" value="TreeGrafter"/>
</dbReference>
<dbReference type="KEGG" id="nwi:Nwi_2957"/>
<dbReference type="PANTHER" id="PTHR30163">
    <property type="entry name" value="MEMBRANE-BOUND LYTIC MUREIN TRANSGLYCOSYLASE B"/>
    <property type="match status" value="1"/>
</dbReference>
<dbReference type="EMBL" id="CP000115">
    <property type="protein sequence ID" value="ABA06207.1"/>
    <property type="molecule type" value="Genomic_DNA"/>
</dbReference>
<evidence type="ECO:0000256" key="2">
    <source>
        <dbReference type="SAM" id="SignalP"/>
    </source>
</evidence>
<dbReference type="CDD" id="cd13399">
    <property type="entry name" value="Slt35-like"/>
    <property type="match status" value="1"/>
</dbReference>
<dbReference type="InterPro" id="IPR036366">
    <property type="entry name" value="PGBDSf"/>
</dbReference>
<feature type="domain" description="Transglycosylase SLT" evidence="4">
    <location>
        <begin position="100"/>
        <end position="391"/>
    </location>
</feature>
<evidence type="ECO:0000259" key="4">
    <source>
        <dbReference type="Pfam" id="PF13406"/>
    </source>
</evidence>
<dbReference type="SUPFAM" id="SSF47090">
    <property type="entry name" value="PGBD-like"/>
    <property type="match status" value="1"/>
</dbReference>
<feature type="domain" description="Peptidoglycan binding-like" evidence="3">
    <location>
        <begin position="412"/>
        <end position="467"/>
    </location>
</feature>
<feature type="signal peptide" evidence="2">
    <location>
        <begin position="1"/>
        <end position="23"/>
    </location>
</feature>
<dbReference type="HOGENOM" id="CLU_035402_0_2_5"/>
<dbReference type="eggNOG" id="COG3409">
    <property type="taxonomic scope" value="Bacteria"/>
</dbReference>
<dbReference type="InterPro" id="IPR023346">
    <property type="entry name" value="Lysozyme-like_dom_sf"/>
</dbReference>